<dbReference type="RefSeq" id="WP_377004155.1">
    <property type="nucleotide sequence ID" value="NZ_JBHSGG010000023.1"/>
</dbReference>
<dbReference type="Proteomes" id="UP001595892">
    <property type="component" value="Unassembled WGS sequence"/>
</dbReference>
<sequence>MSRRARRWLIALAVLALLFLAALGLAWFMAQPQRLVPLLLGRAGAELGLELRIDGRPEYALRPEPRLVLPGFSATLPGETDPILRAERVELALPWATLRSGGADLAITRIVLVAPDADLPGIRRWLAARPESDAGLRLPTLREGLRVERGRLRDEGWAIDGLDLDLPFLAEGAPARLRASGTWVDGEARRAFAADLAATPFLADGRFALEKLALDLRGESPLPTLRAEGRAAYGEQVELALAGALADWPADWPALPEALPASDAPVAFEAHYAGALALDAPLALKVERGDTAAEAELAVPALRAWLDAGMPEPLPPLRGRLVTPRLEFGGVVLHGVEARIEDDATEDADGR</sequence>
<proteinExistence type="predicted"/>
<evidence type="ECO:0008006" key="3">
    <source>
        <dbReference type="Google" id="ProtNLM"/>
    </source>
</evidence>
<keyword evidence="2" id="KW-1185">Reference proteome</keyword>
<protein>
    <recommendedName>
        <fullName evidence="3">AsmA family protein</fullName>
    </recommendedName>
</protein>
<reference evidence="2" key="1">
    <citation type="journal article" date="2019" name="Int. J. Syst. Evol. Microbiol.">
        <title>The Global Catalogue of Microorganisms (GCM) 10K type strain sequencing project: providing services to taxonomists for standard genome sequencing and annotation.</title>
        <authorList>
            <consortium name="The Broad Institute Genomics Platform"/>
            <consortium name="The Broad Institute Genome Sequencing Center for Infectious Disease"/>
            <person name="Wu L."/>
            <person name="Ma J."/>
        </authorList>
    </citation>
    <scope>NUCLEOTIDE SEQUENCE [LARGE SCALE GENOMIC DNA]</scope>
    <source>
        <strain evidence="2">CGMCC 1.13574</strain>
    </source>
</reference>
<gene>
    <name evidence="1" type="ORF">ACFO3Q_08125</name>
</gene>
<evidence type="ECO:0000313" key="1">
    <source>
        <dbReference type="EMBL" id="MFC4728131.1"/>
    </source>
</evidence>
<comment type="caution">
    <text evidence="1">The sequence shown here is derived from an EMBL/GenBank/DDBJ whole genome shotgun (WGS) entry which is preliminary data.</text>
</comment>
<evidence type="ECO:0000313" key="2">
    <source>
        <dbReference type="Proteomes" id="UP001595892"/>
    </source>
</evidence>
<name>A0ABV9NIL7_9GAMM</name>
<accession>A0ABV9NIL7</accession>
<dbReference type="EMBL" id="JBHSGG010000023">
    <property type="protein sequence ID" value="MFC4728131.1"/>
    <property type="molecule type" value="Genomic_DNA"/>
</dbReference>
<organism evidence="1 2">
    <name type="scientific">Coralloluteibacterium thermophilum</name>
    <dbReference type="NCBI Taxonomy" id="2707049"/>
    <lineage>
        <taxon>Bacteria</taxon>
        <taxon>Pseudomonadati</taxon>
        <taxon>Pseudomonadota</taxon>
        <taxon>Gammaproteobacteria</taxon>
        <taxon>Lysobacterales</taxon>
        <taxon>Lysobacteraceae</taxon>
        <taxon>Coralloluteibacterium</taxon>
    </lineage>
</organism>